<accession>A0A834FYQ2</accession>
<gene>
    <name evidence="2" type="ORF">RHSIM_RhsimUnG0215900</name>
</gene>
<protein>
    <submittedName>
        <fullName evidence="2">Uncharacterized protein</fullName>
    </submittedName>
</protein>
<name>A0A834FYQ2_RHOSS</name>
<keyword evidence="1" id="KW-0812">Transmembrane</keyword>
<dbReference type="EMBL" id="WJXA01000470">
    <property type="protein sequence ID" value="KAF7112570.1"/>
    <property type="molecule type" value="Genomic_DNA"/>
</dbReference>
<evidence type="ECO:0000313" key="2">
    <source>
        <dbReference type="EMBL" id="KAF7112570.1"/>
    </source>
</evidence>
<reference evidence="2" key="1">
    <citation type="submission" date="2019-11" db="EMBL/GenBank/DDBJ databases">
        <authorList>
            <person name="Liu Y."/>
            <person name="Hou J."/>
            <person name="Li T.-Q."/>
            <person name="Guan C.-H."/>
            <person name="Wu X."/>
            <person name="Wu H.-Z."/>
            <person name="Ling F."/>
            <person name="Zhang R."/>
            <person name="Shi X.-G."/>
            <person name="Ren J.-P."/>
            <person name="Chen E.-F."/>
            <person name="Sun J.-M."/>
        </authorList>
    </citation>
    <scope>NUCLEOTIDE SEQUENCE</scope>
    <source>
        <strain evidence="2">Adult_tree_wgs_1</strain>
        <tissue evidence="2">Leaves</tissue>
    </source>
</reference>
<evidence type="ECO:0000256" key="1">
    <source>
        <dbReference type="SAM" id="Phobius"/>
    </source>
</evidence>
<evidence type="ECO:0000313" key="3">
    <source>
        <dbReference type="Proteomes" id="UP000626092"/>
    </source>
</evidence>
<feature type="transmembrane region" description="Helical" evidence="1">
    <location>
        <begin position="7"/>
        <end position="26"/>
    </location>
</feature>
<sequence>MAFLSRNHLESILLISFTIAAILFTLPREQKEEENGGGGGGIKTTTPIPTVIFNTLPPPTFHVFVLSLIFAFAFSLSALLLLDADNNGTRTNCNYPQLHIVLVRFFECASLTSIASALAILGQALLLTATSSSCWPTNTASSLRLYPRA</sequence>
<dbReference type="AlphaFoldDB" id="A0A834FYQ2"/>
<organism evidence="2 3">
    <name type="scientific">Rhododendron simsii</name>
    <name type="common">Sims's rhododendron</name>
    <dbReference type="NCBI Taxonomy" id="118357"/>
    <lineage>
        <taxon>Eukaryota</taxon>
        <taxon>Viridiplantae</taxon>
        <taxon>Streptophyta</taxon>
        <taxon>Embryophyta</taxon>
        <taxon>Tracheophyta</taxon>
        <taxon>Spermatophyta</taxon>
        <taxon>Magnoliopsida</taxon>
        <taxon>eudicotyledons</taxon>
        <taxon>Gunneridae</taxon>
        <taxon>Pentapetalae</taxon>
        <taxon>asterids</taxon>
        <taxon>Ericales</taxon>
        <taxon>Ericaceae</taxon>
        <taxon>Ericoideae</taxon>
        <taxon>Rhodoreae</taxon>
        <taxon>Rhododendron</taxon>
    </lineage>
</organism>
<keyword evidence="1" id="KW-0472">Membrane</keyword>
<proteinExistence type="predicted"/>
<feature type="transmembrane region" description="Helical" evidence="1">
    <location>
        <begin position="61"/>
        <end position="82"/>
    </location>
</feature>
<dbReference type="Proteomes" id="UP000626092">
    <property type="component" value="Unassembled WGS sequence"/>
</dbReference>
<keyword evidence="3" id="KW-1185">Reference proteome</keyword>
<keyword evidence="1" id="KW-1133">Transmembrane helix</keyword>
<comment type="caution">
    <text evidence="2">The sequence shown here is derived from an EMBL/GenBank/DDBJ whole genome shotgun (WGS) entry which is preliminary data.</text>
</comment>
<dbReference type="OrthoDB" id="1716910at2759"/>